<sequence>MNVAGSGRVGSSFSIRVAQNNVLGWRWTVEKEHDGFFEPVAFGRSLTRKMAKRAAIKAMNELRA</sequence>
<evidence type="ECO:0000313" key="1">
    <source>
        <dbReference type="EMBL" id="GJD14464.1"/>
    </source>
</evidence>
<reference evidence="1" key="1">
    <citation type="submission" date="2021-08" db="EMBL/GenBank/DDBJ databases">
        <title>Draft genome sequence of the GABA producer Bifidobacterium adolescentis 4-2, isolated from healthy human feces.</title>
        <authorList>
            <person name="Altaib H."/>
            <person name="Niwa R."/>
            <person name="Abe M."/>
            <person name="Suzuki T."/>
        </authorList>
    </citation>
    <scope>NUCLEOTIDE SEQUENCE</scope>
    <source>
        <strain evidence="1">4-2</strain>
    </source>
</reference>
<accession>A0AAN4VNX8</accession>
<dbReference type="EMBL" id="BPPZ01000007">
    <property type="protein sequence ID" value="GJD14464.1"/>
    <property type="molecule type" value="Genomic_DNA"/>
</dbReference>
<proteinExistence type="predicted"/>
<protein>
    <submittedName>
        <fullName evidence="1">Uncharacterized protein</fullName>
    </submittedName>
</protein>
<organism evidence="1 2">
    <name type="scientific">Bifidobacterium adolescentis</name>
    <dbReference type="NCBI Taxonomy" id="1680"/>
    <lineage>
        <taxon>Bacteria</taxon>
        <taxon>Bacillati</taxon>
        <taxon>Actinomycetota</taxon>
        <taxon>Actinomycetes</taxon>
        <taxon>Bifidobacteriales</taxon>
        <taxon>Bifidobacteriaceae</taxon>
        <taxon>Bifidobacterium</taxon>
    </lineage>
</organism>
<gene>
    <name evidence="1" type="ORF">BIFAD42_14480</name>
</gene>
<dbReference type="RefSeq" id="WP_223895664.1">
    <property type="nucleotide sequence ID" value="NZ_BPPZ01000007.1"/>
</dbReference>
<dbReference type="AlphaFoldDB" id="A0AAN4VNX8"/>
<evidence type="ECO:0000313" key="2">
    <source>
        <dbReference type="Proteomes" id="UP000886943"/>
    </source>
</evidence>
<comment type="caution">
    <text evidence="1">The sequence shown here is derived from an EMBL/GenBank/DDBJ whole genome shotgun (WGS) entry which is preliminary data.</text>
</comment>
<dbReference type="Proteomes" id="UP000886943">
    <property type="component" value="Unassembled WGS sequence"/>
</dbReference>
<name>A0AAN4VNX8_BIFAD</name>